<evidence type="ECO:0000313" key="1">
    <source>
        <dbReference type="EMBL" id="HIS78571.1"/>
    </source>
</evidence>
<gene>
    <name evidence="1" type="ORF">IAD03_04285</name>
</gene>
<dbReference type="AlphaFoldDB" id="A0A9D1FRA3"/>
<accession>A0A9D1FRA3</accession>
<reference evidence="1" key="1">
    <citation type="submission" date="2020-10" db="EMBL/GenBank/DDBJ databases">
        <authorList>
            <person name="Gilroy R."/>
        </authorList>
    </citation>
    <scope>NUCLEOTIDE SEQUENCE</scope>
    <source>
        <strain evidence="1">6086</strain>
    </source>
</reference>
<protein>
    <submittedName>
        <fullName evidence="1">Uncharacterized protein</fullName>
    </submittedName>
</protein>
<name>A0A9D1FRA3_9FIRM</name>
<organism evidence="1 2">
    <name type="scientific">Candidatus Caccousia stercoris</name>
    <dbReference type="NCBI Taxonomy" id="2840723"/>
    <lineage>
        <taxon>Bacteria</taxon>
        <taxon>Bacillati</taxon>
        <taxon>Bacillota</taxon>
        <taxon>Clostridia</taxon>
        <taxon>Eubacteriales</taxon>
        <taxon>Oscillospiraceae</taxon>
        <taxon>Oscillospiraceae incertae sedis</taxon>
        <taxon>Candidatus Caccousia</taxon>
    </lineage>
</organism>
<evidence type="ECO:0000313" key="2">
    <source>
        <dbReference type="Proteomes" id="UP000824141"/>
    </source>
</evidence>
<dbReference type="EMBL" id="DVJM01000078">
    <property type="protein sequence ID" value="HIS78571.1"/>
    <property type="molecule type" value="Genomic_DNA"/>
</dbReference>
<feature type="non-terminal residue" evidence="1">
    <location>
        <position position="1"/>
    </location>
</feature>
<dbReference type="Proteomes" id="UP000824141">
    <property type="component" value="Unassembled WGS sequence"/>
</dbReference>
<reference evidence="1" key="2">
    <citation type="journal article" date="2021" name="PeerJ">
        <title>Extensive microbial diversity within the chicken gut microbiome revealed by metagenomics and culture.</title>
        <authorList>
            <person name="Gilroy R."/>
            <person name="Ravi A."/>
            <person name="Getino M."/>
            <person name="Pursley I."/>
            <person name="Horton D.L."/>
            <person name="Alikhan N.F."/>
            <person name="Baker D."/>
            <person name="Gharbi K."/>
            <person name="Hall N."/>
            <person name="Watson M."/>
            <person name="Adriaenssens E.M."/>
            <person name="Foster-Nyarko E."/>
            <person name="Jarju S."/>
            <person name="Secka A."/>
            <person name="Antonio M."/>
            <person name="Oren A."/>
            <person name="Chaudhuri R.R."/>
            <person name="La Ragione R."/>
            <person name="Hildebrand F."/>
            <person name="Pallen M.J."/>
        </authorList>
    </citation>
    <scope>NUCLEOTIDE SEQUENCE</scope>
    <source>
        <strain evidence="1">6086</strain>
    </source>
</reference>
<sequence>FTVEFVKNEGKDWFFRIRATGKPGDACGFYINKSPKPVTVVTIA</sequence>
<proteinExistence type="predicted"/>
<comment type="caution">
    <text evidence="1">The sequence shown here is derived from an EMBL/GenBank/DDBJ whole genome shotgun (WGS) entry which is preliminary data.</text>
</comment>